<evidence type="ECO:0000313" key="2">
    <source>
        <dbReference type="EMBL" id="OGD62015.1"/>
    </source>
</evidence>
<gene>
    <name evidence="2" type="ORF">A2160_00400</name>
</gene>
<dbReference type="EMBL" id="MEZK01000027">
    <property type="protein sequence ID" value="OGD62015.1"/>
    <property type="molecule type" value="Genomic_DNA"/>
</dbReference>
<dbReference type="Proteomes" id="UP000177006">
    <property type="component" value="Unassembled WGS sequence"/>
</dbReference>
<feature type="region of interest" description="Disordered" evidence="1">
    <location>
        <begin position="1"/>
        <end position="21"/>
    </location>
</feature>
<evidence type="ECO:0000313" key="3">
    <source>
        <dbReference type="Proteomes" id="UP000177006"/>
    </source>
</evidence>
<reference evidence="2 3" key="1">
    <citation type="journal article" date="2016" name="Nat. Commun.">
        <title>Thousands of microbial genomes shed light on interconnected biogeochemical processes in an aquifer system.</title>
        <authorList>
            <person name="Anantharaman K."/>
            <person name="Brown C.T."/>
            <person name="Hug L.A."/>
            <person name="Sharon I."/>
            <person name="Castelle C.J."/>
            <person name="Probst A.J."/>
            <person name="Thomas B.C."/>
            <person name="Singh A."/>
            <person name="Wilkins M.J."/>
            <person name="Karaoz U."/>
            <person name="Brodie E.L."/>
            <person name="Williams K.H."/>
            <person name="Hubbard S.S."/>
            <person name="Banfield J.F."/>
        </authorList>
    </citation>
    <scope>NUCLEOTIDE SEQUENCE [LARGE SCALE GENOMIC DNA]</scope>
</reference>
<protein>
    <submittedName>
        <fullName evidence="2">Uncharacterized protein</fullName>
    </submittedName>
</protein>
<accession>A0A1F5E3Q2</accession>
<comment type="caution">
    <text evidence="2">The sequence shown here is derived from an EMBL/GenBank/DDBJ whole genome shotgun (WGS) entry which is preliminary data.</text>
</comment>
<organism evidence="2 3">
    <name type="scientific">Candidatus Beckwithbacteria bacterium RBG_13_42_9</name>
    <dbReference type="NCBI Taxonomy" id="1797457"/>
    <lineage>
        <taxon>Bacteria</taxon>
        <taxon>Candidatus Beckwithiibacteriota</taxon>
    </lineage>
</organism>
<proteinExistence type="predicted"/>
<name>A0A1F5E3Q2_9BACT</name>
<evidence type="ECO:0000256" key="1">
    <source>
        <dbReference type="SAM" id="MobiDB-lite"/>
    </source>
</evidence>
<sequence length="82" mass="8579">MVGSVPGRKYSVFTGQPSQGKRPLRLQTATALRFGGGEKAWEGKGRSSSAITLCQIGEAPVIPEATAFMGVLSLLPTQTVTT</sequence>
<dbReference type="AlphaFoldDB" id="A0A1F5E3Q2"/>